<sequence length="112" mass="12591">MILTLSLWQVVSLLLTILGGFWTVARILAGQVSRNIDQKFLSVAESQKTTAETLETQRTKLSELEKDVLKLVASLPLEYVRREDFIRNQTTIEAKLDGVAHSLQQLAIKGRP</sequence>
<evidence type="ECO:0000313" key="2">
    <source>
        <dbReference type="EMBL" id="MXR36723.1"/>
    </source>
</evidence>
<organism evidence="2 3">
    <name type="scientific">Craterilacuibacter sinensis</name>
    <dbReference type="NCBI Taxonomy" id="2686017"/>
    <lineage>
        <taxon>Bacteria</taxon>
        <taxon>Pseudomonadati</taxon>
        <taxon>Pseudomonadota</taxon>
        <taxon>Betaproteobacteria</taxon>
        <taxon>Neisseriales</taxon>
        <taxon>Neisseriaceae</taxon>
        <taxon>Craterilacuibacter</taxon>
    </lineage>
</organism>
<reference evidence="2 3" key="1">
    <citation type="submission" date="2019-12" db="EMBL/GenBank/DDBJ databases">
        <title>Neisseriaceae gen. nov. sp. Genome sequencing and assembly.</title>
        <authorList>
            <person name="Liu Z."/>
            <person name="Li A."/>
        </authorList>
    </citation>
    <scope>NUCLEOTIDE SEQUENCE [LARGE SCALE GENOMIC DNA]</scope>
    <source>
        <strain evidence="2 3">B2N2-7</strain>
    </source>
</reference>
<keyword evidence="3" id="KW-1185">Reference proteome</keyword>
<proteinExistence type="predicted"/>
<keyword evidence="1" id="KW-1133">Transmembrane helix</keyword>
<keyword evidence="1" id="KW-0812">Transmembrane</keyword>
<dbReference type="RefSeq" id="WP_160795905.1">
    <property type="nucleotide sequence ID" value="NZ_WSSB01000005.1"/>
</dbReference>
<evidence type="ECO:0000256" key="1">
    <source>
        <dbReference type="SAM" id="Phobius"/>
    </source>
</evidence>
<dbReference type="AlphaFoldDB" id="A0A845BW35"/>
<keyword evidence="1" id="KW-0472">Membrane</keyword>
<feature type="transmembrane region" description="Helical" evidence="1">
    <location>
        <begin position="6"/>
        <end position="29"/>
    </location>
</feature>
<evidence type="ECO:0000313" key="3">
    <source>
        <dbReference type="Proteomes" id="UP000467214"/>
    </source>
</evidence>
<dbReference type="EMBL" id="WSSB01000005">
    <property type="protein sequence ID" value="MXR36723.1"/>
    <property type="molecule type" value="Genomic_DNA"/>
</dbReference>
<protein>
    <submittedName>
        <fullName evidence="2">Uncharacterized protein</fullName>
    </submittedName>
</protein>
<comment type="caution">
    <text evidence="2">The sequence shown here is derived from an EMBL/GenBank/DDBJ whole genome shotgun (WGS) entry which is preliminary data.</text>
</comment>
<accession>A0A845BW35</accession>
<name>A0A845BW35_9NEIS</name>
<gene>
    <name evidence="2" type="ORF">GQF02_07045</name>
</gene>
<dbReference type="Proteomes" id="UP000467214">
    <property type="component" value="Unassembled WGS sequence"/>
</dbReference>